<dbReference type="EC" id="2.7.7.48" evidence="1"/>
<keyword evidence="1" id="KW-0808">Transferase</keyword>
<evidence type="ECO:0000313" key="5">
    <source>
        <dbReference type="EMBL" id="KAH6651893.1"/>
    </source>
</evidence>
<dbReference type="OrthoDB" id="6513042at2759"/>
<dbReference type="Proteomes" id="UP000758603">
    <property type="component" value="Unassembled WGS sequence"/>
</dbReference>
<keyword evidence="1" id="KW-0694">RNA-binding</keyword>
<dbReference type="PANTHER" id="PTHR23079:SF17">
    <property type="entry name" value="RNA-DEPENDENT RNA POLYMERASE"/>
    <property type="match status" value="1"/>
</dbReference>
<feature type="domain" description="RdRP-like PH" evidence="4">
    <location>
        <begin position="129"/>
        <end position="279"/>
    </location>
</feature>
<sequence>MDVFLRNLPADINNGMLKKTLSPFVSDLGIGDWACNKQRNKTFGTVQFLHVLDGEKFLRQHGEIQTGLFNHKGLPRTRARLTVMGQLVYCRKSNQEADPFMIKTLEKDVHDRKLHETLPEAAQQLDVVFGAAQLSCGYYDYNQVGQLTFSPEVQWPLEFGLAKFSRDRLIVRFHSDDLHSIRVEMPYRAVDAILTSTNPTSLTLTLWEPPRIFQVENSDLSRAMRGLRIHGPIAPSRSRLVEIPHGNRNHGDIIGQCLVYQIQAYPEEFLSKVKKLRDSDLLTLSPYNFPSRPLANHTFAVGLKTFRNTIQQLVTLVKFEVLFQVQALVQNGYLLPWTAQKLLIRLYKESAKNKPTERNGNVSGTMTHPSISGLAIKKLFSTIPFPAPEIESSTFTVDDIMHCLEEYESEIRLGLSAELISERAKNNLTMIYKIQVTPASVSLHGPEPDTKNRVLRKFEDNSDYFVRVQFCDEDGQDIQFNVKVSNEIVYNRFQSLLDNGTQVGGRKYDFLGFSHSSLRAHSAWLMAPFIHNQSMQTYFNVIDMLGDFNKIHSPARCAARIGQAFSETPFAISLKEHGIDNHDTTDIYSKDGRRNFTDGVGWVSQEVVDAIQAALPQKKEATCFQIRWGGAKGMLALDARKTGNVFAVRPSMVKFSSDAIDNLEICDLASKPIPLVLNRQMIKILEDMAVPNDWFFQEQDKEVNRLRRITATTFNTVAFLKRQKIADQLGLPRLIRRLDQLEIDYKNDRFLRSVVEAVILRELRLLKHKARIPIEQGVTLFGVVDETGFLEEGEVYITFDLTDLIDTDFLSLEEKELIVTRSPALHPGDIQLATNKIPPAGHSLRMLKNCIVFSQKGSRDLPSQLSGGDLDGDIYHVIWDEYAVSKCGRVFAPADYPRVEAREIDRQVEKKDMTEFFIEFMKNDNLSLIATRHMILADQRPAGTFDEDCKKLAQLHSTSVDYSKSGVPVDSDTLRAIKPPRYRPDFLAPAPPTHLKKGTDIIFDAPTRPAADNDDDEEEDSGPRHRYYKSEKILGQLYRAIDESKIWSDNVRISRKKVDESRVWDSLMSHVAEQCEQKLGGVAWTGCLDEARDIRRTYEDAICTACIDYSEDAHRCITELEIFTGNIFNKSGVQTRRQRDRSLKLKDHFDCIATWIEGLIRKRPIAGISDEQNGKYGSTTTDGSKSTSLQLSIASLHVGCIREQGRTNGGWGKKSGGEDNLSFKIVAACCVVKELDIAIKQAEIKGGGHVGTSDGL</sequence>
<dbReference type="GO" id="GO:0003723">
    <property type="term" value="F:RNA binding"/>
    <property type="evidence" value="ECO:0007669"/>
    <property type="project" value="UniProtKB-KW"/>
</dbReference>
<dbReference type="RefSeq" id="XP_045956171.1">
    <property type="nucleotide sequence ID" value="XM_046096301.1"/>
</dbReference>
<dbReference type="Pfam" id="PF05183">
    <property type="entry name" value="RdRP"/>
    <property type="match status" value="1"/>
</dbReference>
<comment type="catalytic activity">
    <reaction evidence="1">
        <text>RNA(n) + a ribonucleoside 5'-triphosphate = RNA(n+1) + diphosphate</text>
        <dbReference type="Rhea" id="RHEA:21248"/>
        <dbReference type="Rhea" id="RHEA-COMP:14527"/>
        <dbReference type="Rhea" id="RHEA-COMP:17342"/>
        <dbReference type="ChEBI" id="CHEBI:33019"/>
        <dbReference type="ChEBI" id="CHEBI:61557"/>
        <dbReference type="ChEBI" id="CHEBI:140395"/>
        <dbReference type="EC" id="2.7.7.48"/>
    </reaction>
</comment>
<organism evidence="5 6">
    <name type="scientific">Truncatella angustata</name>
    <dbReference type="NCBI Taxonomy" id="152316"/>
    <lineage>
        <taxon>Eukaryota</taxon>
        <taxon>Fungi</taxon>
        <taxon>Dikarya</taxon>
        <taxon>Ascomycota</taxon>
        <taxon>Pezizomycotina</taxon>
        <taxon>Sordariomycetes</taxon>
        <taxon>Xylariomycetidae</taxon>
        <taxon>Amphisphaeriales</taxon>
        <taxon>Sporocadaceae</taxon>
        <taxon>Truncatella</taxon>
    </lineage>
</organism>
<accession>A0A9P8UGU7</accession>
<evidence type="ECO:0000256" key="2">
    <source>
        <dbReference type="SAM" id="MobiDB-lite"/>
    </source>
</evidence>
<evidence type="ECO:0000313" key="6">
    <source>
        <dbReference type="Proteomes" id="UP000758603"/>
    </source>
</evidence>
<dbReference type="InterPro" id="IPR007855">
    <property type="entry name" value="RDRP"/>
</dbReference>
<feature type="domain" description="RDRP core" evidence="3">
    <location>
        <begin position="436"/>
        <end position="1041"/>
    </location>
</feature>
<keyword evidence="6" id="KW-1185">Reference proteome</keyword>
<dbReference type="EMBL" id="JAGPXC010000006">
    <property type="protein sequence ID" value="KAH6651893.1"/>
    <property type="molecule type" value="Genomic_DNA"/>
</dbReference>
<dbReference type="GO" id="GO:0030422">
    <property type="term" value="P:siRNA processing"/>
    <property type="evidence" value="ECO:0007669"/>
    <property type="project" value="TreeGrafter"/>
</dbReference>
<reference evidence="5" key="1">
    <citation type="journal article" date="2021" name="Nat. Commun.">
        <title>Genetic determinants of endophytism in the Arabidopsis root mycobiome.</title>
        <authorList>
            <person name="Mesny F."/>
            <person name="Miyauchi S."/>
            <person name="Thiergart T."/>
            <person name="Pickel B."/>
            <person name="Atanasova L."/>
            <person name="Karlsson M."/>
            <person name="Huettel B."/>
            <person name="Barry K.W."/>
            <person name="Haridas S."/>
            <person name="Chen C."/>
            <person name="Bauer D."/>
            <person name="Andreopoulos W."/>
            <person name="Pangilinan J."/>
            <person name="LaButti K."/>
            <person name="Riley R."/>
            <person name="Lipzen A."/>
            <person name="Clum A."/>
            <person name="Drula E."/>
            <person name="Henrissat B."/>
            <person name="Kohler A."/>
            <person name="Grigoriev I.V."/>
            <person name="Martin F.M."/>
            <person name="Hacquard S."/>
        </authorList>
    </citation>
    <scope>NUCLEOTIDE SEQUENCE</scope>
    <source>
        <strain evidence="5">MPI-SDFR-AT-0073</strain>
    </source>
</reference>
<dbReference type="AlphaFoldDB" id="A0A9P8UGU7"/>
<keyword evidence="1" id="KW-0548">Nucleotidyltransferase</keyword>
<comment type="caution">
    <text evidence="5">The sequence shown here is derived from an EMBL/GenBank/DDBJ whole genome shotgun (WGS) entry which is preliminary data.</text>
</comment>
<evidence type="ECO:0000256" key="1">
    <source>
        <dbReference type="RuleBase" id="RU363098"/>
    </source>
</evidence>
<keyword evidence="1" id="KW-0696">RNA-directed RNA polymerase</keyword>
<dbReference type="GO" id="GO:0003968">
    <property type="term" value="F:RNA-directed RNA polymerase activity"/>
    <property type="evidence" value="ECO:0007669"/>
    <property type="project" value="UniProtKB-KW"/>
</dbReference>
<dbReference type="GO" id="GO:0031380">
    <property type="term" value="C:nuclear RNA-directed RNA polymerase complex"/>
    <property type="evidence" value="ECO:0007669"/>
    <property type="project" value="TreeGrafter"/>
</dbReference>
<dbReference type="GeneID" id="70125194"/>
<dbReference type="PANTHER" id="PTHR23079">
    <property type="entry name" value="RNA-DEPENDENT RNA POLYMERASE"/>
    <property type="match status" value="1"/>
</dbReference>
<comment type="similarity">
    <text evidence="1">Belongs to the RdRP family.</text>
</comment>
<dbReference type="Pfam" id="PF25358">
    <property type="entry name" value="PH_fung_RdRP"/>
    <property type="match status" value="1"/>
</dbReference>
<dbReference type="InterPro" id="IPR057503">
    <property type="entry name" value="PH_RdRP"/>
</dbReference>
<feature type="region of interest" description="Disordered" evidence="2">
    <location>
        <begin position="997"/>
        <end position="1025"/>
    </location>
</feature>
<dbReference type="InterPro" id="IPR057596">
    <property type="entry name" value="RDRP_core"/>
</dbReference>
<gene>
    <name evidence="5" type="ORF">BKA67DRAFT_340780</name>
</gene>
<evidence type="ECO:0000259" key="4">
    <source>
        <dbReference type="Pfam" id="PF25358"/>
    </source>
</evidence>
<name>A0A9P8UGU7_9PEZI</name>
<protein>
    <recommendedName>
        <fullName evidence="1">RNA-dependent RNA polymerase</fullName>
        <ecNumber evidence="1">2.7.7.48</ecNumber>
    </recommendedName>
</protein>
<evidence type="ECO:0000259" key="3">
    <source>
        <dbReference type="Pfam" id="PF05183"/>
    </source>
</evidence>
<proteinExistence type="inferred from homology"/>